<reference evidence="1" key="1">
    <citation type="submission" date="2015-03" db="EMBL/GenBank/DDBJ databases">
        <title>Complete genome sequences of four Salmonella Typhimurium IncHI1 plasmids and their characteristics.</title>
        <authorList>
            <person name="Kubasova T."/>
            <person name="Matiasovicova J."/>
            <person name="Cejkova D."/>
            <person name="Sekelova Z."/>
            <person name="Polansky O."/>
            <person name="Medvecky M."/>
            <person name="Rychlik I."/>
            <person name="Juricova H."/>
        </authorList>
    </citation>
    <scope>NUCLEOTIDE SEQUENCE</scope>
    <source>
        <strain evidence="1">8025</strain>
        <plasmid evidence="1">p8025</plasmid>
    </source>
</reference>
<protein>
    <submittedName>
        <fullName evidence="1">Uncharacterized protein</fullName>
    </submittedName>
</protein>
<evidence type="ECO:0000313" key="1">
    <source>
        <dbReference type="EMBL" id="AKJ19813.1"/>
    </source>
</evidence>
<accession>A0A0G3B119</accession>
<dbReference type="AlphaFoldDB" id="A0A0G3B119"/>
<organism evidence="1">
    <name type="scientific">Salmonella typhimurium</name>
    <dbReference type="NCBI Taxonomy" id="90371"/>
    <lineage>
        <taxon>Bacteria</taxon>
        <taxon>Pseudomonadati</taxon>
        <taxon>Pseudomonadota</taxon>
        <taxon>Gammaproteobacteria</taxon>
        <taxon>Enterobacterales</taxon>
        <taxon>Enterobacteriaceae</taxon>
        <taxon>Salmonella</taxon>
    </lineage>
</organism>
<name>A0A0G3B119_SALTM</name>
<proteinExistence type="predicted"/>
<dbReference type="EMBL" id="KP899803">
    <property type="protein sequence ID" value="AKJ19813.1"/>
    <property type="molecule type" value="Genomic_DNA"/>
</dbReference>
<keyword evidence="1" id="KW-0614">Plasmid</keyword>
<dbReference type="RefSeq" id="WP_226908553.1">
    <property type="nucleotide sequence ID" value="NZ_KP899803.1"/>
</dbReference>
<geneLocation type="plasmid" evidence="1">
    <name>p8025</name>
</geneLocation>
<sequence length="197" mass="22886">MGGLVSKTNIDRLERFHSLLAGQYWSALVDIPAEAIAAGDTLLINSLRYVDDNLHTVILRAHPRHYGEWVNVEVVAENGSKSTKDKKLNEHRFLTADFLALFEYQPDHESIRQSELKGIQDEVADLQMRLTETLKNPSDLRELAMKRIEDEEASKRGASQTTECFRSSEMQKMPQLPWRWVRCRMPFLREFPKLRFL</sequence>